<dbReference type="Gene3D" id="2.10.109.10">
    <property type="entry name" value="Umud Fragment, subunit A"/>
    <property type="match status" value="2"/>
</dbReference>
<dbReference type="InterPro" id="IPR019533">
    <property type="entry name" value="Peptidase_S26"/>
</dbReference>
<gene>
    <name evidence="7" type="primary">lepB</name>
    <name evidence="7" type="ORF">NG895_09260</name>
</gene>
<keyword evidence="8" id="KW-1185">Reference proteome</keyword>
<evidence type="ECO:0000313" key="7">
    <source>
        <dbReference type="EMBL" id="MCO6044096.1"/>
    </source>
</evidence>
<dbReference type="GO" id="GO:0009003">
    <property type="term" value="F:signal peptidase activity"/>
    <property type="evidence" value="ECO:0007669"/>
    <property type="project" value="UniProtKB-EC"/>
</dbReference>
<feature type="domain" description="Peptidase S26" evidence="6">
    <location>
        <begin position="43"/>
        <end position="79"/>
    </location>
</feature>
<comment type="subcellular location">
    <subcellularLocation>
        <location evidence="4">Membrane</location>
        <topology evidence="4">Single-pass type II membrane protein</topology>
    </subcellularLocation>
</comment>
<comment type="caution">
    <text evidence="7">The sequence shown here is derived from an EMBL/GenBank/DDBJ whole genome shotgun (WGS) entry which is preliminary data.</text>
</comment>
<comment type="similarity">
    <text evidence="1 4">Belongs to the peptidase S26 family.</text>
</comment>
<dbReference type="AlphaFoldDB" id="A0A9X2JFV8"/>
<evidence type="ECO:0000256" key="1">
    <source>
        <dbReference type="ARBA" id="ARBA00009370"/>
    </source>
</evidence>
<dbReference type="PANTHER" id="PTHR43390:SF1">
    <property type="entry name" value="CHLOROPLAST PROCESSING PEPTIDASE"/>
    <property type="match status" value="1"/>
</dbReference>
<evidence type="ECO:0000256" key="3">
    <source>
        <dbReference type="PIRSR" id="PIRSR600223-1"/>
    </source>
</evidence>
<keyword evidence="4" id="KW-1133">Transmembrane helix</keyword>
<proteinExistence type="inferred from homology"/>
<dbReference type="CDD" id="cd06530">
    <property type="entry name" value="S26_SPase_I"/>
    <property type="match status" value="1"/>
</dbReference>
<dbReference type="Pfam" id="PF10502">
    <property type="entry name" value="Peptidase_S26"/>
    <property type="match status" value="2"/>
</dbReference>
<dbReference type="GO" id="GO:0006465">
    <property type="term" value="P:signal peptide processing"/>
    <property type="evidence" value="ECO:0007669"/>
    <property type="project" value="InterPro"/>
</dbReference>
<dbReference type="PANTHER" id="PTHR43390">
    <property type="entry name" value="SIGNAL PEPTIDASE I"/>
    <property type="match status" value="1"/>
</dbReference>
<evidence type="ECO:0000256" key="4">
    <source>
        <dbReference type="RuleBase" id="RU362042"/>
    </source>
</evidence>
<dbReference type="NCBIfam" id="TIGR02227">
    <property type="entry name" value="sigpep_I_bact"/>
    <property type="match status" value="1"/>
</dbReference>
<feature type="domain" description="Peptidase S26" evidence="6">
    <location>
        <begin position="149"/>
        <end position="205"/>
    </location>
</feature>
<protein>
    <recommendedName>
        <fullName evidence="2 4">Signal peptidase I</fullName>
        <ecNumber evidence="4">3.4.21.89</ecNumber>
    </recommendedName>
</protein>
<dbReference type="RefSeq" id="WP_252852202.1">
    <property type="nucleotide sequence ID" value="NZ_JAMXLR010000033.1"/>
</dbReference>
<dbReference type="EMBL" id="JAMXLR010000033">
    <property type="protein sequence ID" value="MCO6044096.1"/>
    <property type="molecule type" value="Genomic_DNA"/>
</dbReference>
<dbReference type="InterPro" id="IPR036286">
    <property type="entry name" value="LexA/Signal_pep-like_sf"/>
</dbReference>
<sequence length="618" mass="70274">MAKKNKNKKKSGGQVPLPTGRKEKEVEKKEEQHPTHPSHNATRETFESLAIAFILAFLIRTFVAEPFVIPTGSMSPSLQGVHKDLECPHCGQRYRVNASTDDNPKVSKFDQECVAGMCPMCRYTMSYDEQLSRVAPIAPKLTRNERSYSGDRIVVNKFLYSFQDPERWDVVVFKYPGNATDNYIKRLVGLPEETLKVFGGDLFVKHEGDDDFQISRKPPTVAYAMREPVHDTNHDPAELHKAGWPLRWELGEGWKLNESIAGKLLHQQYTTSGAGEHWLNYVHTPPDEQVWPTIEQGSVAPSSRPQLISDFNPYNTRLHRREIVQRLNRREKYPFYLRQDQLGLHWVGDLHVEADMEVEGDNGQFLLELVEGGNRFRCTIDVATGKATLSILPYGQEQAVAEFAPTANTVVDGPGKHRVTFANVDDTLLLWVDDRLVEFDGATAYDWDALLGDRRQMRPQSSADAPGDLAPVRIGSNDAAVAIDRLRVYRDIYYIADDGTGHSDRDGVVRDFLNDLEPSDLPNDLLWNPSLWDTYTRRNEVVFPLGKDQFFVMGDNSPQSLDARLWNDKRGGEDRLTVSKPGGNYLERRLLVGRAISVVWPHPWNYVIPSFTDMRRIQ</sequence>
<keyword evidence="4 7" id="KW-0378">Hydrolase</keyword>
<evidence type="ECO:0000256" key="2">
    <source>
        <dbReference type="ARBA" id="ARBA00019232"/>
    </source>
</evidence>
<evidence type="ECO:0000259" key="6">
    <source>
        <dbReference type="Pfam" id="PF10502"/>
    </source>
</evidence>
<dbReference type="Proteomes" id="UP001155241">
    <property type="component" value="Unassembled WGS sequence"/>
</dbReference>
<evidence type="ECO:0000313" key="8">
    <source>
        <dbReference type="Proteomes" id="UP001155241"/>
    </source>
</evidence>
<keyword evidence="4" id="KW-0812">Transmembrane</keyword>
<reference evidence="7" key="1">
    <citation type="submission" date="2022-06" db="EMBL/GenBank/DDBJ databases">
        <title>Aeoliella straminimaris, a novel planctomycete from sediments.</title>
        <authorList>
            <person name="Vitorino I.R."/>
            <person name="Lage O.M."/>
        </authorList>
    </citation>
    <scope>NUCLEOTIDE SEQUENCE</scope>
    <source>
        <strain evidence="7">ICT_H6.2</strain>
    </source>
</reference>
<dbReference type="EC" id="3.4.21.89" evidence="4"/>
<feature type="compositionally biased region" description="Basic residues" evidence="5">
    <location>
        <begin position="1"/>
        <end position="11"/>
    </location>
</feature>
<dbReference type="GO" id="GO:0016020">
    <property type="term" value="C:membrane"/>
    <property type="evidence" value="ECO:0007669"/>
    <property type="project" value="UniProtKB-SubCell"/>
</dbReference>
<feature type="active site" evidence="3">
    <location>
        <position position="73"/>
    </location>
</feature>
<evidence type="ECO:0000256" key="5">
    <source>
        <dbReference type="SAM" id="MobiDB-lite"/>
    </source>
</evidence>
<feature type="region of interest" description="Disordered" evidence="5">
    <location>
        <begin position="1"/>
        <end position="42"/>
    </location>
</feature>
<dbReference type="InterPro" id="IPR000223">
    <property type="entry name" value="Pept_S26A_signal_pept_1"/>
</dbReference>
<organism evidence="7 8">
    <name type="scientific">Aeoliella straminimaris</name>
    <dbReference type="NCBI Taxonomy" id="2954799"/>
    <lineage>
        <taxon>Bacteria</taxon>
        <taxon>Pseudomonadati</taxon>
        <taxon>Planctomycetota</taxon>
        <taxon>Planctomycetia</taxon>
        <taxon>Pirellulales</taxon>
        <taxon>Lacipirellulaceae</taxon>
        <taxon>Aeoliella</taxon>
    </lineage>
</organism>
<feature type="transmembrane region" description="Helical" evidence="4">
    <location>
        <begin position="49"/>
        <end position="69"/>
    </location>
</feature>
<feature type="compositionally biased region" description="Basic and acidic residues" evidence="5">
    <location>
        <begin position="20"/>
        <end position="34"/>
    </location>
</feature>
<dbReference type="GO" id="GO:0004252">
    <property type="term" value="F:serine-type endopeptidase activity"/>
    <property type="evidence" value="ECO:0007669"/>
    <property type="project" value="InterPro"/>
</dbReference>
<dbReference type="SUPFAM" id="SSF51306">
    <property type="entry name" value="LexA/Signal peptidase"/>
    <property type="match status" value="2"/>
</dbReference>
<dbReference type="PRINTS" id="PR00727">
    <property type="entry name" value="LEADERPTASE"/>
</dbReference>
<accession>A0A9X2JFV8</accession>
<comment type="catalytic activity">
    <reaction evidence="4">
        <text>Cleavage of hydrophobic, N-terminal signal or leader sequences from secreted and periplasmic proteins.</text>
        <dbReference type="EC" id="3.4.21.89"/>
    </reaction>
</comment>
<name>A0A9X2JFV8_9BACT</name>
<feature type="active site" evidence="3">
    <location>
        <position position="185"/>
    </location>
</feature>
<keyword evidence="4" id="KW-0645">Protease</keyword>
<keyword evidence="4" id="KW-0472">Membrane</keyword>